<evidence type="ECO:0000313" key="1">
    <source>
        <dbReference type="EMBL" id="KAJ9091616.1"/>
    </source>
</evidence>
<organism evidence="1 2">
    <name type="scientific">Naganishia friedmannii</name>
    <dbReference type="NCBI Taxonomy" id="89922"/>
    <lineage>
        <taxon>Eukaryota</taxon>
        <taxon>Fungi</taxon>
        <taxon>Dikarya</taxon>
        <taxon>Basidiomycota</taxon>
        <taxon>Agaricomycotina</taxon>
        <taxon>Tremellomycetes</taxon>
        <taxon>Filobasidiales</taxon>
        <taxon>Filobasidiaceae</taxon>
        <taxon>Naganishia</taxon>
    </lineage>
</organism>
<gene>
    <name evidence="1" type="ORF">QFC21_007156</name>
</gene>
<dbReference type="Proteomes" id="UP001227268">
    <property type="component" value="Unassembled WGS sequence"/>
</dbReference>
<proteinExistence type="predicted"/>
<name>A0ACC2UYR7_9TREE</name>
<evidence type="ECO:0000313" key="2">
    <source>
        <dbReference type="Proteomes" id="UP001227268"/>
    </source>
</evidence>
<accession>A0ACC2UYR7</accession>
<sequence>MLGGKLLVAPVFSDDTALFYLLEGKWTCFWTEEGLEGPRWVKKTNYPFTQIPVYVRDNTVLCLGLEDIEIPDYDYGSVGVHVKSYALKEGHQVTVISQVGRVKTGWQGLRNRRKGDYRRLGFPRLLL</sequence>
<reference evidence="1" key="1">
    <citation type="submission" date="2023-04" db="EMBL/GenBank/DDBJ databases">
        <title>Draft Genome sequencing of Naganishia species isolated from polar environments using Oxford Nanopore Technology.</title>
        <authorList>
            <person name="Leo P."/>
            <person name="Venkateswaran K."/>
        </authorList>
    </citation>
    <scope>NUCLEOTIDE SEQUENCE</scope>
    <source>
        <strain evidence="1">MNA-CCFEE 5423</strain>
    </source>
</reference>
<protein>
    <submittedName>
        <fullName evidence="1">Uncharacterized protein</fullName>
    </submittedName>
</protein>
<keyword evidence="2" id="KW-1185">Reference proteome</keyword>
<comment type="caution">
    <text evidence="1">The sequence shown here is derived from an EMBL/GenBank/DDBJ whole genome shotgun (WGS) entry which is preliminary data.</text>
</comment>
<dbReference type="EMBL" id="JASBWT010000049">
    <property type="protein sequence ID" value="KAJ9091616.1"/>
    <property type="molecule type" value="Genomic_DNA"/>
</dbReference>